<proteinExistence type="predicted"/>
<dbReference type="PANTHER" id="PTHR14741:SF32">
    <property type="entry name" value="TRIMETHYLGUANOSINE SYNTHASE"/>
    <property type="match status" value="1"/>
</dbReference>
<feature type="region of interest" description="Disordered" evidence="1">
    <location>
        <begin position="1"/>
        <end position="21"/>
    </location>
</feature>
<accession>A0A1Y3AUC8</accession>
<organism evidence="2 3">
    <name type="scientific">Euroglyphus maynei</name>
    <name type="common">Mayne's house dust mite</name>
    <dbReference type="NCBI Taxonomy" id="6958"/>
    <lineage>
        <taxon>Eukaryota</taxon>
        <taxon>Metazoa</taxon>
        <taxon>Ecdysozoa</taxon>
        <taxon>Arthropoda</taxon>
        <taxon>Chelicerata</taxon>
        <taxon>Arachnida</taxon>
        <taxon>Acari</taxon>
        <taxon>Acariformes</taxon>
        <taxon>Sarcoptiformes</taxon>
        <taxon>Astigmata</taxon>
        <taxon>Psoroptidia</taxon>
        <taxon>Analgoidea</taxon>
        <taxon>Pyroglyphidae</taxon>
        <taxon>Pyroglyphinae</taxon>
        <taxon>Euroglyphus</taxon>
    </lineage>
</organism>
<gene>
    <name evidence="2" type="ORF">BLA29_013244</name>
</gene>
<name>A0A1Y3AUC8_EURMA</name>
<feature type="non-terminal residue" evidence="2">
    <location>
        <position position="82"/>
    </location>
</feature>
<dbReference type="PANTHER" id="PTHR14741">
    <property type="entry name" value="S-ADENOSYLMETHIONINE-DEPENDENT METHYLTRANSFERASE RELATED"/>
    <property type="match status" value="1"/>
</dbReference>
<dbReference type="AlphaFoldDB" id="A0A1Y3AUC8"/>
<comment type="caution">
    <text evidence="2">The sequence shown here is derived from an EMBL/GenBank/DDBJ whole genome shotgun (WGS) entry which is preliminary data.</text>
</comment>
<evidence type="ECO:0000256" key="1">
    <source>
        <dbReference type="SAM" id="MobiDB-lite"/>
    </source>
</evidence>
<evidence type="ECO:0000313" key="3">
    <source>
        <dbReference type="Proteomes" id="UP000194236"/>
    </source>
</evidence>
<dbReference type="GO" id="GO:0071164">
    <property type="term" value="F:RNA cap trimethylguanosine synthase activity"/>
    <property type="evidence" value="ECO:0007669"/>
    <property type="project" value="TreeGrafter"/>
</dbReference>
<sequence length="82" mass="9913">MDFVPPTNDGDSKKVEKSNKRKKKIHFNIYWRQRYILFSRFNQGIRLDDESWYSVTPEAIAKHIAERLQNTLAKRYPERRDA</sequence>
<dbReference type="OrthoDB" id="194443at2759"/>
<dbReference type="EMBL" id="MUJZ01061279">
    <property type="protein sequence ID" value="OTF71408.1"/>
    <property type="molecule type" value="Genomic_DNA"/>
</dbReference>
<protein>
    <submittedName>
        <fullName evidence="2">Uncharacterized protein</fullName>
    </submittedName>
</protein>
<dbReference type="Proteomes" id="UP000194236">
    <property type="component" value="Unassembled WGS sequence"/>
</dbReference>
<evidence type="ECO:0000313" key="2">
    <source>
        <dbReference type="EMBL" id="OTF71408.1"/>
    </source>
</evidence>
<keyword evidence="3" id="KW-1185">Reference proteome</keyword>
<reference evidence="2 3" key="1">
    <citation type="submission" date="2017-03" db="EMBL/GenBank/DDBJ databases">
        <title>Genome Survey of Euroglyphus maynei.</title>
        <authorList>
            <person name="Arlian L.G."/>
            <person name="Morgan M.S."/>
            <person name="Rider S.D."/>
        </authorList>
    </citation>
    <scope>NUCLEOTIDE SEQUENCE [LARGE SCALE GENOMIC DNA]</scope>
    <source>
        <strain evidence="2">Arlian Lab</strain>
        <tissue evidence="2">Whole body</tissue>
    </source>
</reference>
<dbReference type="InterPro" id="IPR029063">
    <property type="entry name" value="SAM-dependent_MTases_sf"/>
</dbReference>
<dbReference type="GO" id="GO:0005634">
    <property type="term" value="C:nucleus"/>
    <property type="evidence" value="ECO:0007669"/>
    <property type="project" value="TreeGrafter"/>
</dbReference>
<dbReference type="Gene3D" id="3.40.50.150">
    <property type="entry name" value="Vaccinia Virus protein VP39"/>
    <property type="match status" value="1"/>
</dbReference>